<evidence type="ECO:0000313" key="2">
    <source>
        <dbReference type="EMBL" id="SNX70920.1"/>
    </source>
</evidence>
<organism evidence="2 3">
    <name type="scientific">Bacillus oleivorans</name>
    <dbReference type="NCBI Taxonomy" id="1448271"/>
    <lineage>
        <taxon>Bacteria</taxon>
        <taxon>Bacillati</taxon>
        <taxon>Bacillota</taxon>
        <taxon>Bacilli</taxon>
        <taxon>Bacillales</taxon>
        <taxon>Bacillaceae</taxon>
        <taxon>Bacillus</taxon>
    </lineage>
</organism>
<dbReference type="SUPFAM" id="SSF55729">
    <property type="entry name" value="Acyl-CoA N-acyltransferases (Nat)"/>
    <property type="match status" value="1"/>
</dbReference>
<protein>
    <submittedName>
        <fullName evidence="2">Acetyltransferase (GNAT) family protein</fullName>
    </submittedName>
</protein>
<evidence type="ECO:0000259" key="1">
    <source>
        <dbReference type="PROSITE" id="PS51186"/>
    </source>
</evidence>
<dbReference type="EMBL" id="OAOP01000004">
    <property type="protein sequence ID" value="SNX70920.1"/>
    <property type="molecule type" value="Genomic_DNA"/>
</dbReference>
<dbReference type="OrthoDB" id="9805924at2"/>
<reference evidence="2 3" key="1">
    <citation type="submission" date="2017-08" db="EMBL/GenBank/DDBJ databases">
        <authorList>
            <person name="de Groot N.N."/>
        </authorList>
    </citation>
    <scope>NUCLEOTIDE SEQUENCE [LARGE SCALE GENOMIC DNA]</scope>
    <source>
        <strain evidence="2 3">JC228</strain>
    </source>
</reference>
<name>A0A285CTM1_9BACI</name>
<dbReference type="RefSeq" id="WP_097158799.1">
    <property type="nucleotide sequence ID" value="NZ_JBEPMQ010000006.1"/>
</dbReference>
<dbReference type="GO" id="GO:0016747">
    <property type="term" value="F:acyltransferase activity, transferring groups other than amino-acyl groups"/>
    <property type="evidence" value="ECO:0007669"/>
    <property type="project" value="InterPro"/>
</dbReference>
<dbReference type="PROSITE" id="PS51186">
    <property type="entry name" value="GNAT"/>
    <property type="match status" value="1"/>
</dbReference>
<dbReference type="InterPro" id="IPR016181">
    <property type="entry name" value="Acyl_CoA_acyltransferase"/>
</dbReference>
<dbReference type="Pfam" id="PF00583">
    <property type="entry name" value="Acetyltransf_1"/>
    <property type="match status" value="1"/>
</dbReference>
<dbReference type="AlphaFoldDB" id="A0A285CTM1"/>
<dbReference type="InterPro" id="IPR000182">
    <property type="entry name" value="GNAT_dom"/>
</dbReference>
<evidence type="ECO:0000313" key="3">
    <source>
        <dbReference type="Proteomes" id="UP000219546"/>
    </source>
</evidence>
<proteinExistence type="predicted"/>
<dbReference type="Proteomes" id="UP000219546">
    <property type="component" value="Unassembled WGS sequence"/>
</dbReference>
<dbReference type="Gene3D" id="3.40.630.30">
    <property type="match status" value="1"/>
</dbReference>
<gene>
    <name evidence="2" type="ORF">SAMN05877753_104433</name>
</gene>
<dbReference type="CDD" id="cd04301">
    <property type="entry name" value="NAT_SF"/>
    <property type="match status" value="1"/>
</dbReference>
<sequence length="141" mass="16676">MITIFQCQTETELKRAFPILKELRTHLSEEDFFSLYEEMEKQGFQLYGLEDEGEIKAVTGVQIGTNFYNLRNMYVHDLVTKSTERSKGYGETLLRYVHDLAKENDCSCVYLSSGLQRVDAHRFYTDKMDYEKKSYTFLYKL</sequence>
<keyword evidence="2" id="KW-0808">Transferase</keyword>
<feature type="domain" description="N-acetyltransferase" evidence="1">
    <location>
        <begin position="3"/>
        <end position="141"/>
    </location>
</feature>
<keyword evidence="3" id="KW-1185">Reference proteome</keyword>
<accession>A0A285CTM1</accession>